<accession>A0A2T4J4R9</accession>
<comment type="caution">
    <text evidence="3">The sequence shown here is derived from an EMBL/GenBank/DDBJ whole genome shotgun (WGS) entry which is preliminary data.</text>
</comment>
<evidence type="ECO:0000256" key="2">
    <source>
        <dbReference type="SAM" id="SignalP"/>
    </source>
</evidence>
<keyword evidence="4" id="KW-1185">Reference proteome</keyword>
<feature type="region of interest" description="Disordered" evidence="1">
    <location>
        <begin position="75"/>
        <end position="96"/>
    </location>
</feature>
<dbReference type="AlphaFoldDB" id="A0A2T4J4R9"/>
<feature type="compositionally biased region" description="Low complexity" evidence="1">
    <location>
        <begin position="75"/>
        <end position="84"/>
    </location>
</feature>
<feature type="signal peptide" evidence="2">
    <location>
        <begin position="1"/>
        <end position="19"/>
    </location>
</feature>
<dbReference type="Proteomes" id="UP000241362">
    <property type="component" value="Unassembled WGS sequence"/>
</dbReference>
<evidence type="ECO:0008006" key="5">
    <source>
        <dbReference type="Google" id="ProtNLM"/>
    </source>
</evidence>
<feature type="region of interest" description="Disordered" evidence="1">
    <location>
        <begin position="194"/>
        <end position="231"/>
    </location>
</feature>
<organism evidence="3 4">
    <name type="scientific">Fuscovulum blasticum DSM 2131</name>
    <dbReference type="NCBI Taxonomy" id="1188250"/>
    <lineage>
        <taxon>Bacteria</taxon>
        <taxon>Pseudomonadati</taxon>
        <taxon>Pseudomonadota</taxon>
        <taxon>Alphaproteobacteria</taxon>
        <taxon>Rhodobacterales</taxon>
        <taxon>Paracoccaceae</taxon>
        <taxon>Pseudogemmobacter</taxon>
    </lineage>
</organism>
<sequence>MTRRSALVAVLALAACAPAVPDSGVGFQDYNSYVRNAGPATGGGSTASAPAGGFNPSAAAAAIDRAEGRAPAAAAAPAPVAVSGDRPRGNAPIGIKEESGEMIHAGISDENDFKAVSARETIESDKERIARNRSQYVVVQPKDLPARPGDTGPNIVAFALATTHNPGTQMYSRSSLRGNSTSACARYASPDKAQQEFLAKGGPEKDRAGLDPDGDGFACDWDPRPFRTALQ</sequence>
<feature type="chain" id="PRO_5015725341" description="Excalibur calcium-binding domain-containing protein" evidence="2">
    <location>
        <begin position="20"/>
        <end position="231"/>
    </location>
</feature>
<protein>
    <recommendedName>
        <fullName evidence="5">Excalibur calcium-binding domain-containing protein</fullName>
    </recommendedName>
</protein>
<dbReference type="EMBL" id="PZKE01000024">
    <property type="protein sequence ID" value="PTE12902.1"/>
    <property type="molecule type" value="Genomic_DNA"/>
</dbReference>
<name>A0A2T4J4R9_FUSBL</name>
<evidence type="ECO:0000256" key="1">
    <source>
        <dbReference type="SAM" id="MobiDB-lite"/>
    </source>
</evidence>
<keyword evidence="2" id="KW-0732">Signal</keyword>
<evidence type="ECO:0000313" key="4">
    <source>
        <dbReference type="Proteomes" id="UP000241362"/>
    </source>
</evidence>
<dbReference type="RefSeq" id="WP_107674593.1">
    <property type="nucleotide sequence ID" value="NZ_PZKE01000024.1"/>
</dbReference>
<evidence type="ECO:0000313" key="3">
    <source>
        <dbReference type="EMBL" id="PTE12902.1"/>
    </source>
</evidence>
<proteinExistence type="predicted"/>
<gene>
    <name evidence="3" type="ORF">C5F44_16225</name>
</gene>
<dbReference type="PROSITE" id="PS51257">
    <property type="entry name" value="PROKAR_LIPOPROTEIN"/>
    <property type="match status" value="1"/>
</dbReference>
<reference evidence="3 4" key="1">
    <citation type="submission" date="2018-03" db="EMBL/GenBank/DDBJ databases">
        <title>Rhodobacter blasticus.</title>
        <authorList>
            <person name="Meyer T.E."/>
            <person name="Miller S."/>
            <person name="Lodha T."/>
            <person name="Gandham S."/>
            <person name="Chintalapati S."/>
            <person name="Chintalapati V.R."/>
        </authorList>
    </citation>
    <scope>NUCLEOTIDE SEQUENCE [LARGE SCALE GENOMIC DNA]</scope>
    <source>
        <strain evidence="3 4">DSM 2131</strain>
    </source>
</reference>